<dbReference type="AlphaFoldDB" id="A0A660KSW2"/>
<dbReference type="EMBL" id="CM017324">
    <property type="protein sequence ID" value="KAE8038425.1"/>
    <property type="molecule type" value="Genomic_DNA"/>
</dbReference>
<keyword evidence="2" id="KW-1185">Reference proteome</keyword>
<gene>
    <name evidence="1" type="ORF">FH972_010936</name>
</gene>
<evidence type="ECO:0000313" key="2">
    <source>
        <dbReference type="Proteomes" id="UP000327013"/>
    </source>
</evidence>
<reference evidence="1 2" key="1">
    <citation type="submission" date="2019-06" db="EMBL/GenBank/DDBJ databases">
        <title>A chromosomal-level reference genome of Carpinus fangiana (Coryloideae, Betulaceae).</title>
        <authorList>
            <person name="Yang X."/>
            <person name="Wang Z."/>
            <person name="Zhang L."/>
            <person name="Hao G."/>
            <person name="Liu J."/>
            <person name="Yang Y."/>
        </authorList>
    </citation>
    <scope>NUCLEOTIDE SEQUENCE [LARGE SCALE GENOMIC DNA]</scope>
    <source>
        <strain evidence="1">Cfa_2016G</strain>
        <tissue evidence="1">Leaf</tissue>
    </source>
</reference>
<organism evidence="1 2">
    <name type="scientific">Carpinus fangiana</name>
    <dbReference type="NCBI Taxonomy" id="176857"/>
    <lineage>
        <taxon>Eukaryota</taxon>
        <taxon>Viridiplantae</taxon>
        <taxon>Streptophyta</taxon>
        <taxon>Embryophyta</taxon>
        <taxon>Tracheophyta</taxon>
        <taxon>Spermatophyta</taxon>
        <taxon>Magnoliopsida</taxon>
        <taxon>eudicotyledons</taxon>
        <taxon>Gunneridae</taxon>
        <taxon>Pentapetalae</taxon>
        <taxon>rosids</taxon>
        <taxon>fabids</taxon>
        <taxon>Fagales</taxon>
        <taxon>Betulaceae</taxon>
        <taxon>Carpinus</taxon>
    </lineage>
</organism>
<dbReference type="Proteomes" id="UP000327013">
    <property type="component" value="Chromosome 4"/>
</dbReference>
<protein>
    <submittedName>
        <fullName evidence="1">Uncharacterized protein</fullName>
    </submittedName>
</protein>
<proteinExistence type="predicted"/>
<name>A0A660KSW2_9ROSI</name>
<accession>A0A660KSW2</accession>
<sequence length="87" mass="9572">MTYFWYQFYSEGPGNHDNCKDLEPRLCLEAQRAAEKAFEVGKMDERVNKAVAAANKAATAARVVAVKAVQNQMHPSDSNNGTPILSV</sequence>
<evidence type="ECO:0000313" key="1">
    <source>
        <dbReference type="EMBL" id="KAE8038425.1"/>
    </source>
</evidence>